<evidence type="ECO:0000313" key="3">
    <source>
        <dbReference type="Proteomes" id="UP000012062"/>
    </source>
</evidence>
<gene>
    <name evidence="2" type="ORF">MESS2_1530007</name>
</gene>
<dbReference type="Proteomes" id="UP000012062">
    <property type="component" value="Unassembled WGS sequence"/>
</dbReference>
<accession>M5EKK3</accession>
<organism evidence="2 3">
    <name type="scientific">Mesorhizobium metallidurans STM 2683</name>
    <dbReference type="NCBI Taxonomy" id="1297569"/>
    <lineage>
        <taxon>Bacteria</taxon>
        <taxon>Pseudomonadati</taxon>
        <taxon>Pseudomonadota</taxon>
        <taxon>Alphaproteobacteria</taxon>
        <taxon>Hyphomicrobiales</taxon>
        <taxon>Phyllobacteriaceae</taxon>
        <taxon>Mesorhizobium</taxon>
    </lineage>
</organism>
<name>M5EKK3_9HYPH</name>
<reference evidence="2 3" key="1">
    <citation type="submission" date="2013-02" db="EMBL/GenBank/DDBJ databases">
        <authorList>
            <person name="Genoscope - CEA"/>
        </authorList>
    </citation>
    <scope>NUCLEOTIDE SEQUENCE [LARGE SCALE GENOMIC DNA]</scope>
    <source>
        <strain evidence="2 3">STM 2683</strain>
    </source>
</reference>
<proteinExistence type="predicted"/>
<dbReference type="EMBL" id="CAUM01000061">
    <property type="protein sequence ID" value="CCV05284.1"/>
    <property type="molecule type" value="Genomic_DNA"/>
</dbReference>
<feature type="region of interest" description="Disordered" evidence="1">
    <location>
        <begin position="1"/>
        <end position="26"/>
    </location>
</feature>
<dbReference type="AlphaFoldDB" id="M5EKK3"/>
<evidence type="ECO:0000256" key="1">
    <source>
        <dbReference type="SAM" id="MobiDB-lite"/>
    </source>
</evidence>
<comment type="caution">
    <text evidence="2">The sequence shown here is derived from an EMBL/GenBank/DDBJ whole genome shotgun (WGS) entry which is preliminary data.</text>
</comment>
<evidence type="ECO:0000313" key="2">
    <source>
        <dbReference type="EMBL" id="CCV05284.1"/>
    </source>
</evidence>
<dbReference type="STRING" id="1297569.MESS2_1530007"/>
<keyword evidence="3" id="KW-1185">Reference proteome</keyword>
<protein>
    <submittedName>
        <fullName evidence="2">Uncharacterized protein</fullName>
    </submittedName>
</protein>
<sequence>MTTPRAGRPPLRLGFAEPPLPRSTGVEEGCEPIAANALNQIPSFSRPQRAPFLSLQRGERWLGEAETEWGKAVLKRQAADK</sequence>